<dbReference type="AlphaFoldDB" id="A0A918CBV8"/>
<reference evidence="2" key="2">
    <citation type="submission" date="2020-09" db="EMBL/GenBank/DDBJ databases">
        <authorList>
            <person name="Sun Q."/>
            <person name="Ohkuma M."/>
        </authorList>
    </citation>
    <scope>NUCLEOTIDE SEQUENCE</scope>
    <source>
        <strain evidence="2">JCM 31311</strain>
    </source>
</reference>
<dbReference type="Proteomes" id="UP000603865">
    <property type="component" value="Unassembled WGS sequence"/>
</dbReference>
<evidence type="ECO:0000313" key="3">
    <source>
        <dbReference type="Proteomes" id="UP000603865"/>
    </source>
</evidence>
<dbReference type="EMBL" id="BMQL01000017">
    <property type="protein sequence ID" value="GGR14502.1"/>
    <property type="molecule type" value="Genomic_DNA"/>
</dbReference>
<evidence type="ECO:0000259" key="1">
    <source>
        <dbReference type="Pfam" id="PF01636"/>
    </source>
</evidence>
<keyword evidence="3" id="KW-1185">Reference proteome</keyword>
<organism evidence="2 3">
    <name type="scientific">Deinococcus ruber</name>
    <dbReference type="NCBI Taxonomy" id="1848197"/>
    <lineage>
        <taxon>Bacteria</taxon>
        <taxon>Thermotogati</taxon>
        <taxon>Deinococcota</taxon>
        <taxon>Deinococci</taxon>
        <taxon>Deinococcales</taxon>
        <taxon>Deinococcaceae</taxon>
        <taxon>Deinococcus</taxon>
    </lineage>
</organism>
<dbReference type="InterPro" id="IPR051678">
    <property type="entry name" value="AGP_Transferase"/>
</dbReference>
<dbReference type="RefSeq" id="WP_189091249.1">
    <property type="nucleotide sequence ID" value="NZ_BMQL01000017.1"/>
</dbReference>
<accession>A0A918CBV8</accession>
<dbReference type="Gene3D" id="3.90.1200.10">
    <property type="match status" value="1"/>
</dbReference>
<dbReference type="SUPFAM" id="SSF56112">
    <property type="entry name" value="Protein kinase-like (PK-like)"/>
    <property type="match status" value="1"/>
</dbReference>
<dbReference type="Gene3D" id="3.30.200.20">
    <property type="entry name" value="Phosphorylase Kinase, domain 1"/>
    <property type="match status" value="1"/>
</dbReference>
<gene>
    <name evidence="2" type="ORF">GCM10008957_29130</name>
</gene>
<dbReference type="Pfam" id="PF01636">
    <property type="entry name" value="APH"/>
    <property type="match status" value="1"/>
</dbReference>
<proteinExistence type="predicted"/>
<reference evidence="2" key="1">
    <citation type="journal article" date="2014" name="Int. J. Syst. Evol. Microbiol.">
        <title>Complete genome sequence of Corynebacterium casei LMG S-19264T (=DSM 44701T), isolated from a smear-ripened cheese.</title>
        <authorList>
            <consortium name="US DOE Joint Genome Institute (JGI-PGF)"/>
            <person name="Walter F."/>
            <person name="Albersmeier A."/>
            <person name="Kalinowski J."/>
            <person name="Ruckert C."/>
        </authorList>
    </citation>
    <scope>NUCLEOTIDE SEQUENCE</scope>
    <source>
        <strain evidence="2">JCM 31311</strain>
    </source>
</reference>
<evidence type="ECO:0000313" key="2">
    <source>
        <dbReference type="EMBL" id="GGR14502.1"/>
    </source>
</evidence>
<dbReference type="InterPro" id="IPR002575">
    <property type="entry name" value="Aminoglycoside_PTrfase"/>
</dbReference>
<dbReference type="CDD" id="cd05155">
    <property type="entry name" value="APH_ChoK_like_1"/>
    <property type="match status" value="1"/>
</dbReference>
<dbReference type="InterPro" id="IPR011009">
    <property type="entry name" value="Kinase-like_dom_sf"/>
</dbReference>
<dbReference type="PANTHER" id="PTHR21310">
    <property type="entry name" value="AMINOGLYCOSIDE PHOSPHOTRANSFERASE-RELATED-RELATED"/>
    <property type="match status" value="1"/>
</dbReference>
<protein>
    <submittedName>
        <fullName evidence="2">Aminoglycoside phosphotransferase</fullName>
    </submittedName>
</protein>
<feature type="domain" description="Aminoglycoside phosphotransferase" evidence="1">
    <location>
        <begin position="31"/>
        <end position="256"/>
    </location>
</feature>
<dbReference type="PANTHER" id="PTHR21310:SF42">
    <property type="entry name" value="BIFUNCTIONAL AAC_APH"/>
    <property type="match status" value="1"/>
</dbReference>
<comment type="caution">
    <text evidence="2">The sequence shown here is derived from an EMBL/GenBank/DDBJ whole genome shotgun (WGS) entry which is preliminary data.</text>
</comment>
<sequence>MTEITPQLVRQLIAEQFPQWAALPVTPVAFGGWDNRTFHLGDELSVRLPSAPRYAVQAEKEHRWLPLLGPHLPLPIPQSLALGQPSAAFAWPWSVRRWLDGEQASVQSIRDQVAFAHALAEFLSALQRVGTHGGPAAGEHNFYRGTPPVVYDAQTRQTIRALERQIDAPAALRVWEAALDSVCQGPPVWIHGDVAPGNLLVQEGRLSAVIDFGGCAVGDPACDLVIAWTLLSGESRRAFRAALPLDTATWARARGWALWKALITAADPADAAKASEARRVLLEVLSDPLALA</sequence>
<name>A0A918CBV8_9DEIO</name>